<feature type="compositionally biased region" description="Low complexity" evidence="11">
    <location>
        <begin position="53"/>
        <end position="66"/>
    </location>
</feature>
<protein>
    <recommendedName>
        <fullName evidence="10">Palmitoyltransferase</fullName>
        <ecNumber evidence="10">2.3.1.225</ecNumber>
    </recommendedName>
</protein>
<evidence type="ECO:0000256" key="1">
    <source>
        <dbReference type="ARBA" id="ARBA00004127"/>
    </source>
</evidence>
<feature type="region of interest" description="Disordered" evidence="11">
    <location>
        <begin position="435"/>
        <end position="457"/>
    </location>
</feature>
<evidence type="ECO:0000313" key="13">
    <source>
        <dbReference type="EMBL" id="CAJ0575432.1"/>
    </source>
</evidence>
<keyword evidence="3 10" id="KW-0812">Transmembrane</keyword>
<dbReference type="EC" id="2.3.1.225" evidence="10"/>
<keyword evidence="6" id="KW-0564">Palmitate</keyword>
<dbReference type="PANTHER" id="PTHR22883">
    <property type="entry name" value="ZINC FINGER DHHC DOMAIN CONTAINING PROTEIN"/>
    <property type="match status" value="1"/>
</dbReference>
<evidence type="ECO:0000259" key="12">
    <source>
        <dbReference type="Pfam" id="PF01529"/>
    </source>
</evidence>
<comment type="subcellular location">
    <subcellularLocation>
        <location evidence="1">Endomembrane system</location>
        <topology evidence="1">Multi-pass membrane protein</topology>
    </subcellularLocation>
</comment>
<evidence type="ECO:0000256" key="8">
    <source>
        <dbReference type="ARBA" id="ARBA00023315"/>
    </source>
</evidence>
<keyword evidence="5 10" id="KW-0472">Membrane</keyword>
<dbReference type="GO" id="GO:0006612">
    <property type="term" value="P:protein targeting to membrane"/>
    <property type="evidence" value="ECO:0007669"/>
    <property type="project" value="TreeGrafter"/>
</dbReference>
<feature type="non-terminal residue" evidence="13">
    <location>
        <position position="1"/>
    </location>
</feature>
<feature type="transmembrane region" description="Helical" evidence="10">
    <location>
        <begin position="350"/>
        <end position="377"/>
    </location>
</feature>
<dbReference type="GO" id="GO:0005783">
    <property type="term" value="C:endoplasmic reticulum"/>
    <property type="evidence" value="ECO:0007669"/>
    <property type="project" value="TreeGrafter"/>
</dbReference>
<comment type="similarity">
    <text evidence="10">Belongs to the DHHC palmitoyltransferase family.</text>
</comment>
<feature type="transmembrane region" description="Helical" evidence="10">
    <location>
        <begin position="307"/>
        <end position="330"/>
    </location>
</feature>
<keyword evidence="8 10" id="KW-0012">Acyltransferase</keyword>
<dbReference type="PANTHER" id="PTHR22883:SF43">
    <property type="entry name" value="PALMITOYLTRANSFERASE APP"/>
    <property type="match status" value="1"/>
</dbReference>
<evidence type="ECO:0000256" key="6">
    <source>
        <dbReference type="ARBA" id="ARBA00023139"/>
    </source>
</evidence>
<comment type="domain">
    <text evidence="10">The DHHC domain is required for palmitoyltransferase activity.</text>
</comment>
<comment type="catalytic activity">
    <reaction evidence="9 10">
        <text>L-cysteinyl-[protein] + hexadecanoyl-CoA = S-hexadecanoyl-L-cysteinyl-[protein] + CoA</text>
        <dbReference type="Rhea" id="RHEA:36683"/>
        <dbReference type="Rhea" id="RHEA-COMP:10131"/>
        <dbReference type="Rhea" id="RHEA-COMP:11032"/>
        <dbReference type="ChEBI" id="CHEBI:29950"/>
        <dbReference type="ChEBI" id="CHEBI:57287"/>
        <dbReference type="ChEBI" id="CHEBI:57379"/>
        <dbReference type="ChEBI" id="CHEBI:74151"/>
        <dbReference type="EC" id="2.3.1.225"/>
    </reaction>
</comment>
<evidence type="ECO:0000256" key="3">
    <source>
        <dbReference type="ARBA" id="ARBA00022692"/>
    </source>
</evidence>
<evidence type="ECO:0000256" key="2">
    <source>
        <dbReference type="ARBA" id="ARBA00022679"/>
    </source>
</evidence>
<feature type="transmembrane region" description="Helical" evidence="10">
    <location>
        <begin position="191"/>
        <end position="210"/>
    </location>
</feature>
<keyword evidence="2 10" id="KW-0808">Transferase</keyword>
<organism evidence="13 14">
    <name type="scientific">Mesorhabditis spiculigera</name>
    <dbReference type="NCBI Taxonomy" id="96644"/>
    <lineage>
        <taxon>Eukaryota</taxon>
        <taxon>Metazoa</taxon>
        <taxon>Ecdysozoa</taxon>
        <taxon>Nematoda</taxon>
        <taxon>Chromadorea</taxon>
        <taxon>Rhabditida</taxon>
        <taxon>Rhabditina</taxon>
        <taxon>Rhabditomorpha</taxon>
        <taxon>Rhabditoidea</taxon>
        <taxon>Rhabditidae</taxon>
        <taxon>Mesorhabditinae</taxon>
        <taxon>Mesorhabditis</taxon>
    </lineage>
</organism>
<dbReference type="GO" id="GO:0019706">
    <property type="term" value="F:protein-cysteine S-palmitoyltransferase activity"/>
    <property type="evidence" value="ECO:0007669"/>
    <property type="project" value="UniProtKB-EC"/>
</dbReference>
<feature type="transmembrane region" description="Helical" evidence="10">
    <location>
        <begin position="161"/>
        <end position="179"/>
    </location>
</feature>
<sequence>MPRTRSTDGLRPFLLTVKDRPKHEHHRRGNGHQHERVRLCAHDPLHTSGSSAPDGGPRSSPIRPSSAQRLAGGRPVSHSLTDVELQPIAHSDIAMGPPIFNRNANAVRDVERSECTRPSQSQQPSTSSAQEPERKRKWQLHQGRNRFFCDGKLVTSRQNGVFVFTIFAISTSLTLFFIFEGPFLCKEVSVAVPIVVALLSIFNIINLFRVSFMDPGIIPRATNLEVIEDERLQRLDRATAEDAARGMQRTKQVMLGGQMIKLKYCTTCRIFRPPRASHCSVCDNCVANFDHHCPWVGNCVGLRNYRYFYFFVISLVLLMFIFAACCITHIVMEIKRHRGQFIDAVRVTPISLVLCCILVPAAFTVIGLSGFHTYLIARNTTTNEDMKGTFKRRPNVKNPFNTGSICKNFCVRLCTADAPSMLDATGWADEHPGLQLDVTKSPANGRSPAAPGRGRDNGIFTVTIDNETGLRV</sequence>
<keyword evidence="7" id="KW-0449">Lipoprotein</keyword>
<proteinExistence type="inferred from homology"/>
<feature type="region of interest" description="Disordered" evidence="11">
    <location>
        <begin position="1"/>
        <end position="83"/>
    </location>
</feature>
<evidence type="ECO:0000256" key="7">
    <source>
        <dbReference type="ARBA" id="ARBA00023288"/>
    </source>
</evidence>
<dbReference type="Pfam" id="PF01529">
    <property type="entry name" value="DHHC"/>
    <property type="match status" value="1"/>
</dbReference>
<keyword evidence="14" id="KW-1185">Reference proteome</keyword>
<dbReference type="PROSITE" id="PS50216">
    <property type="entry name" value="DHHC"/>
    <property type="match status" value="1"/>
</dbReference>
<evidence type="ECO:0000256" key="9">
    <source>
        <dbReference type="ARBA" id="ARBA00048048"/>
    </source>
</evidence>
<feature type="region of interest" description="Disordered" evidence="11">
    <location>
        <begin position="109"/>
        <end position="136"/>
    </location>
</feature>
<dbReference type="EMBL" id="CATQJA010002639">
    <property type="protein sequence ID" value="CAJ0575432.1"/>
    <property type="molecule type" value="Genomic_DNA"/>
</dbReference>
<dbReference type="AlphaFoldDB" id="A0AA36G0V6"/>
<dbReference type="InterPro" id="IPR001594">
    <property type="entry name" value="Palmitoyltrfase_DHHC"/>
</dbReference>
<feature type="domain" description="Palmitoyltransferase DHHC" evidence="12">
    <location>
        <begin position="261"/>
        <end position="387"/>
    </location>
</feature>
<evidence type="ECO:0000256" key="4">
    <source>
        <dbReference type="ARBA" id="ARBA00022989"/>
    </source>
</evidence>
<evidence type="ECO:0000256" key="5">
    <source>
        <dbReference type="ARBA" id="ARBA00023136"/>
    </source>
</evidence>
<keyword evidence="4 10" id="KW-1133">Transmembrane helix</keyword>
<gene>
    <name evidence="13" type="ORF">MSPICULIGERA_LOCUS13743</name>
</gene>
<name>A0AA36G0V6_9BILA</name>
<feature type="compositionally biased region" description="Low complexity" evidence="11">
    <location>
        <begin position="118"/>
        <end position="130"/>
    </location>
</feature>
<dbReference type="GO" id="GO:0005794">
    <property type="term" value="C:Golgi apparatus"/>
    <property type="evidence" value="ECO:0007669"/>
    <property type="project" value="TreeGrafter"/>
</dbReference>
<evidence type="ECO:0000256" key="10">
    <source>
        <dbReference type="RuleBase" id="RU079119"/>
    </source>
</evidence>
<dbReference type="Proteomes" id="UP001177023">
    <property type="component" value="Unassembled WGS sequence"/>
</dbReference>
<dbReference type="InterPro" id="IPR039859">
    <property type="entry name" value="PFA4/ZDH16/20/ERF2-like"/>
</dbReference>
<comment type="caution">
    <text evidence="13">The sequence shown here is derived from an EMBL/GenBank/DDBJ whole genome shotgun (WGS) entry which is preliminary data.</text>
</comment>
<feature type="compositionally biased region" description="Basic and acidic residues" evidence="11">
    <location>
        <begin position="32"/>
        <end position="45"/>
    </location>
</feature>
<evidence type="ECO:0000313" key="14">
    <source>
        <dbReference type="Proteomes" id="UP001177023"/>
    </source>
</evidence>
<reference evidence="13" key="1">
    <citation type="submission" date="2023-06" db="EMBL/GenBank/DDBJ databases">
        <authorList>
            <person name="Delattre M."/>
        </authorList>
    </citation>
    <scope>NUCLEOTIDE SEQUENCE</scope>
    <source>
        <strain evidence="13">AF72</strain>
    </source>
</reference>
<evidence type="ECO:0000256" key="11">
    <source>
        <dbReference type="SAM" id="MobiDB-lite"/>
    </source>
</evidence>
<accession>A0AA36G0V6</accession>